<dbReference type="Proteomes" id="UP001189619">
    <property type="component" value="Chromosome"/>
</dbReference>
<dbReference type="PANTHER" id="PTHR43537">
    <property type="entry name" value="TRANSCRIPTIONAL REGULATOR, GNTR FAMILY"/>
    <property type="match status" value="1"/>
</dbReference>
<dbReference type="CDD" id="cd07377">
    <property type="entry name" value="WHTH_GntR"/>
    <property type="match status" value="1"/>
</dbReference>
<evidence type="ECO:0000256" key="2">
    <source>
        <dbReference type="ARBA" id="ARBA00023125"/>
    </source>
</evidence>
<protein>
    <submittedName>
        <fullName evidence="5">GntR family transcriptional regulator</fullName>
    </submittedName>
</protein>
<feature type="domain" description="HTH gntR-type" evidence="4">
    <location>
        <begin position="9"/>
        <end position="76"/>
    </location>
</feature>
<organism evidence="5 6">
    <name type="scientific">Brevibacillus aydinogluensis</name>
    <dbReference type="NCBI Taxonomy" id="927786"/>
    <lineage>
        <taxon>Bacteria</taxon>
        <taxon>Bacillati</taxon>
        <taxon>Bacillota</taxon>
        <taxon>Bacilli</taxon>
        <taxon>Bacillales</taxon>
        <taxon>Paenibacillaceae</taxon>
        <taxon>Brevibacillus</taxon>
    </lineage>
</organism>
<proteinExistence type="predicted"/>
<dbReference type="Gene3D" id="1.10.10.10">
    <property type="entry name" value="Winged helix-like DNA-binding domain superfamily/Winged helix DNA-binding domain"/>
    <property type="match status" value="1"/>
</dbReference>
<dbReference type="EMBL" id="OY569118">
    <property type="protein sequence ID" value="CAJ1001418.1"/>
    <property type="molecule type" value="Genomic_DNA"/>
</dbReference>
<dbReference type="Pfam" id="PF00392">
    <property type="entry name" value="GntR"/>
    <property type="match status" value="1"/>
</dbReference>
<dbReference type="Pfam" id="PF07729">
    <property type="entry name" value="FCD"/>
    <property type="match status" value="1"/>
</dbReference>
<dbReference type="KEGG" id="bayd:BSPP4475_03655"/>
<sequence>MPRIIKRSETLQEQVYEYLREQILFGGLAPGQRLIEERLCEETGVSRSPIREAIRRLEKDGLVVVQAQGGVTVYEPTFEDFTSLFECRLHLEPAAARFAAERRTEEELADLQELLAQMADIARDSDARRTHELHFAFHQRIAEASKNPYMAKIMNDLKVLISFYRNAILQVHPHRPETVIAEHGAILDAIRRRDADAAAARMAEHITRDFRLCMETKRRTIRQGGDR</sequence>
<evidence type="ECO:0000313" key="6">
    <source>
        <dbReference type="Proteomes" id="UP001189619"/>
    </source>
</evidence>
<dbReference type="PANTHER" id="PTHR43537:SF24">
    <property type="entry name" value="GLUCONATE OPERON TRANSCRIPTIONAL REPRESSOR"/>
    <property type="match status" value="1"/>
</dbReference>
<keyword evidence="6" id="KW-1185">Reference proteome</keyword>
<dbReference type="RefSeq" id="WP_171566894.1">
    <property type="nucleotide sequence ID" value="NZ_OY569118.1"/>
</dbReference>
<dbReference type="GO" id="GO:0003700">
    <property type="term" value="F:DNA-binding transcription factor activity"/>
    <property type="evidence" value="ECO:0007669"/>
    <property type="project" value="InterPro"/>
</dbReference>
<evidence type="ECO:0000259" key="4">
    <source>
        <dbReference type="PROSITE" id="PS50949"/>
    </source>
</evidence>
<evidence type="ECO:0000256" key="3">
    <source>
        <dbReference type="ARBA" id="ARBA00023163"/>
    </source>
</evidence>
<dbReference type="SUPFAM" id="SSF46785">
    <property type="entry name" value="Winged helix' DNA-binding domain"/>
    <property type="match status" value="1"/>
</dbReference>
<dbReference type="InterPro" id="IPR036388">
    <property type="entry name" value="WH-like_DNA-bd_sf"/>
</dbReference>
<reference evidence="5" key="1">
    <citation type="submission" date="2023-07" db="EMBL/GenBank/DDBJ databases">
        <authorList>
            <person name="Ivanov I."/>
            <person name="Teneva D."/>
            <person name="Stoikov I."/>
        </authorList>
    </citation>
    <scope>NUCLEOTIDE SEQUENCE</scope>
    <source>
        <strain evidence="5">4475</strain>
    </source>
</reference>
<dbReference type="AlphaFoldDB" id="A0AA48RG94"/>
<dbReference type="SMART" id="SM00895">
    <property type="entry name" value="FCD"/>
    <property type="match status" value="1"/>
</dbReference>
<keyword evidence="1" id="KW-0805">Transcription regulation</keyword>
<dbReference type="PRINTS" id="PR00035">
    <property type="entry name" value="HTHGNTR"/>
</dbReference>
<evidence type="ECO:0000256" key="1">
    <source>
        <dbReference type="ARBA" id="ARBA00023015"/>
    </source>
</evidence>
<gene>
    <name evidence="5" type="primary">gntR</name>
    <name evidence="5" type="ORF">BSPP4475_03655</name>
</gene>
<keyword evidence="3" id="KW-0804">Transcription</keyword>
<accession>A0AA48RG94</accession>
<keyword evidence="2" id="KW-0238">DNA-binding</keyword>
<name>A0AA48RG94_9BACL</name>
<dbReference type="PROSITE" id="PS50949">
    <property type="entry name" value="HTH_GNTR"/>
    <property type="match status" value="1"/>
</dbReference>
<dbReference type="SMART" id="SM00345">
    <property type="entry name" value="HTH_GNTR"/>
    <property type="match status" value="1"/>
</dbReference>
<dbReference type="GO" id="GO:0003677">
    <property type="term" value="F:DNA binding"/>
    <property type="evidence" value="ECO:0007669"/>
    <property type="project" value="UniProtKB-KW"/>
</dbReference>
<dbReference type="Gene3D" id="1.20.120.530">
    <property type="entry name" value="GntR ligand-binding domain-like"/>
    <property type="match status" value="1"/>
</dbReference>
<dbReference type="SUPFAM" id="SSF48008">
    <property type="entry name" value="GntR ligand-binding domain-like"/>
    <property type="match status" value="1"/>
</dbReference>
<dbReference type="InterPro" id="IPR000524">
    <property type="entry name" value="Tscrpt_reg_HTH_GntR"/>
</dbReference>
<dbReference type="InterPro" id="IPR036390">
    <property type="entry name" value="WH_DNA-bd_sf"/>
</dbReference>
<dbReference type="InterPro" id="IPR008920">
    <property type="entry name" value="TF_FadR/GntR_C"/>
</dbReference>
<dbReference type="InterPro" id="IPR011711">
    <property type="entry name" value="GntR_C"/>
</dbReference>
<evidence type="ECO:0000313" key="5">
    <source>
        <dbReference type="EMBL" id="CAJ1001418.1"/>
    </source>
</evidence>